<dbReference type="Proteomes" id="UP000277580">
    <property type="component" value="Unassembled WGS sequence"/>
</dbReference>
<protein>
    <submittedName>
        <fullName evidence="2">Ankyrin</fullName>
    </submittedName>
</protein>
<feature type="repeat" description="ANK" evidence="1">
    <location>
        <begin position="334"/>
        <end position="368"/>
    </location>
</feature>
<reference evidence="2 3" key="1">
    <citation type="journal article" date="2018" name="Nat. Ecol. Evol.">
        <title>Pezizomycetes genomes reveal the molecular basis of ectomycorrhizal truffle lifestyle.</title>
        <authorList>
            <person name="Murat C."/>
            <person name="Payen T."/>
            <person name="Noel B."/>
            <person name="Kuo A."/>
            <person name="Morin E."/>
            <person name="Chen J."/>
            <person name="Kohler A."/>
            <person name="Krizsan K."/>
            <person name="Balestrini R."/>
            <person name="Da Silva C."/>
            <person name="Montanini B."/>
            <person name="Hainaut M."/>
            <person name="Levati E."/>
            <person name="Barry K.W."/>
            <person name="Belfiori B."/>
            <person name="Cichocki N."/>
            <person name="Clum A."/>
            <person name="Dockter R.B."/>
            <person name="Fauchery L."/>
            <person name="Guy J."/>
            <person name="Iotti M."/>
            <person name="Le Tacon F."/>
            <person name="Lindquist E.A."/>
            <person name="Lipzen A."/>
            <person name="Malagnac F."/>
            <person name="Mello A."/>
            <person name="Molinier V."/>
            <person name="Miyauchi S."/>
            <person name="Poulain J."/>
            <person name="Riccioni C."/>
            <person name="Rubini A."/>
            <person name="Sitrit Y."/>
            <person name="Splivallo R."/>
            <person name="Traeger S."/>
            <person name="Wang M."/>
            <person name="Zifcakova L."/>
            <person name="Wipf D."/>
            <person name="Zambonelli A."/>
            <person name="Paolocci F."/>
            <person name="Nowrousian M."/>
            <person name="Ottonello S."/>
            <person name="Baldrian P."/>
            <person name="Spatafora J.W."/>
            <person name="Henrissat B."/>
            <person name="Nagy L.G."/>
            <person name="Aury J.M."/>
            <person name="Wincker P."/>
            <person name="Grigoriev I.V."/>
            <person name="Bonfante P."/>
            <person name="Martin F.M."/>
        </authorList>
    </citation>
    <scope>NUCLEOTIDE SEQUENCE [LARGE SCALE GENOMIC DNA]</scope>
    <source>
        <strain evidence="2 3">CCBAS932</strain>
    </source>
</reference>
<dbReference type="InParanoid" id="A0A3N4KGP7"/>
<dbReference type="InterPro" id="IPR002110">
    <property type="entry name" value="Ankyrin_rpt"/>
</dbReference>
<proteinExistence type="predicted"/>
<gene>
    <name evidence="2" type="ORF">P167DRAFT_593442</name>
</gene>
<dbReference type="EMBL" id="ML119149">
    <property type="protein sequence ID" value="RPB09687.1"/>
    <property type="molecule type" value="Genomic_DNA"/>
</dbReference>
<name>A0A3N4KGP7_9PEZI</name>
<dbReference type="SMART" id="SM00248">
    <property type="entry name" value="ANK"/>
    <property type="match status" value="4"/>
</dbReference>
<evidence type="ECO:0000256" key="1">
    <source>
        <dbReference type="PROSITE-ProRule" id="PRU00023"/>
    </source>
</evidence>
<evidence type="ECO:0000313" key="2">
    <source>
        <dbReference type="EMBL" id="RPB09687.1"/>
    </source>
</evidence>
<dbReference type="AlphaFoldDB" id="A0A3N4KGP7"/>
<dbReference type="Gene3D" id="1.25.40.20">
    <property type="entry name" value="Ankyrin repeat-containing domain"/>
    <property type="match status" value="1"/>
</dbReference>
<keyword evidence="3" id="KW-1185">Reference proteome</keyword>
<dbReference type="SUPFAM" id="SSF48403">
    <property type="entry name" value="Ankyrin repeat"/>
    <property type="match status" value="2"/>
</dbReference>
<accession>A0A3N4KGP7</accession>
<sequence length="572" mass="64125">MDITHIPPPQPQDEFISSTHLIINYINVIQNTMKRTSSQEIASKAAPIRKDIISSLPNEIVCQIAENLYMNGLRSLRDANPREFGAPLNKLIRDKHLLRDTSYMISAMFEAAAKRDVEMIRWLFENEKAIGQILLLNQPHSSYDEEEMFRIQVNEKTYWYFCLTGEKLDDETVDLILTAGPNLMMAIKTEEALGSYLPSGMVHTYDQYDQNLHAVAHSALSSALQATDERRVERFIRLGTSTKLATSRTVDEFIFASFETDSCSIDWNLGSRWAVIRAEANALFLHTPLEEIDPDHLWAGGNNLLHMAIFSSNSVRMTKFALSKGLCVEDDNLAGEWPLQLAFDNEHVPAKVIRVLIEHGAGTSVIPSYLTSGYEPGLGSQTKSRREKVAVFLDSANIDWVAGDIDGNIFGETLLHVAVVWLMPIKYFKSLLRRGMDVNVRDSSGRTPVEVAWDMLGSNEEDCTWRVLGSEMDFNAIRDVLIKIIEFLIKRGGTASVEAGDSVMVVEDFATSGESDGFERLGELGDVEYVAMGQLDHLEHVAMEHLEDVDNPLDITPCDTDYLHSLASVGWD</sequence>
<dbReference type="PROSITE" id="PS50088">
    <property type="entry name" value="ANK_REPEAT"/>
    <property type="match status" value="2"/>
</dbReference>
<dbReference type="InterPro" id="IPR036770">
    <property type="entry name" value="Ankyrin_rpt-contain_sf"/>
</dbReference>
<feature type="repeat" description="ANK" evidence="1">
    <location>
        <begin position="410"/>
        <end position="443"/>
    </location>
</feature>
<dbReference type="OrthoDB" id="5327765at2759"/>
<organism evidence="2 3">
    <name type="scientific">Morchella conica CCBAS932</name>
    <dbReference type="NCBI Taxonomy" id="1392247"/>
    <lineage>
        <taxon>Eukaryota</taxon>
        <taxon>Fungi</taxon>
        <taxon>Dikarya</taxon>
        <taxon>Ascomycota</taxon>
        <taxon>Pezizomycotina</taxon>
        <taxon>Pezizomycetes</taxon>
        <taxon>Pezizales</taxon>
        <taxon>Morchellaceae</taxon>
        <taxon>Morchella</taxon>
    </lineage>
</organism>
<evidence type="ECO:0000313" key="3">
    <source>
        <dbReference type="Proteomes" id="UP000277580"/>
    </source>
</evidence>
<keyword evidence="1" id="KW-0040">ANK repeat</keyword>